<sequence>MSRSSYVHGSTQVALTNQTIGDYFDQIVQKQANHDALISSAEGLRLNWQQLHQATQTLAAGLLTLGLTTGDRLAIWAQNSSTWLITQLACAKTGIILVNINPSARSSELAQQLNAVEAKALLFQAKFKSSDYTHMVQTLLPELAQAQAGQLQAQAIPSLRHVIQIDDDAPTGMWDLRTVKQLAQRVSAEQVNTVQRTLHCHQPCNIQFSSALGTEAAPVTLSHHNILNNGYFIGQQLQLTPADRICIPVPLFHCFGMVMGNMAAIAHGATMIYPDQAFDPEKVLHTIHTERCTALYGVPAMFVSLLDHPMLAQSDVSSLRTGIMAGAPCPIEVMQRVTTELHMPQVVIAYGMTESSPVSFMSSVHDPLDRRVSTVGQVQPHIEAKILDENNQIVPLGTVGQLCVKGYHVMQGYWQRPDLTQQVIREGWLYTGDLARFDEDGYCQIVGNIKDMIIRGGENIYLAEVHTFVRQHPAIAELILFGVPDPRMGQELCAAIRLHEGHTLDADGLRQYCHGQIAHYKIPRYVLCYDQFPSAGPNQSLKDLLEADAIQKLGL</sequence>
<dbReference type="Proteomes" id="UP001500227">
    <property type="component" value="Unassembled WGS sequence"/>
</dbReference>
<accession>A0ABP9LWG1</accession>
<dbReference type="Pfam" id="PF00501">
    <property type="entry name" value="AMP-binding"/>
    <property type="match status" value="1"/>
</dbReference>
<dbReference type="EMBL" id="BAABKD010000001">
    <property type="protein sequence ID" value="GAA5084180.1"/>
    <property type="molecule type" value="Genomic_DNA"/>
</dbReference>
<feature type="domain" description="AMP-dependent synthetase/ligase" evidence="3">
    <location>
        <begin position="24"/>
        <end position="414"/>
    </location>
</feature>
<dbReference type="PANTHER" id="PTHR43201">
    <property type="entry name" value="ACYL-COA SYNTHETASE"/>
    <property type="match status" value="1"/>
</dbReference>
<keyword evidence="6" id="KW-1185">Reference proteome</keyword>
<dbReference type="InterPro" id="IPR025110">
    <property type="entry name" value="AMP-bd_C"/>
</dbReference>
<dbReference type="Gene3D" id="3.40.50.12780">
    <property type="entry name" value="N-terminal domain of ligase-like"/>
    <property type="match status" value="1"/>
</dbReference>
<keyword evidence="2" id="KW-0436">Ligase</keyword>
<protein>
    <submittedName>
        <fullName evidence="5">AMP-binding protein</fullName>
    </submittedName>
</protein>
<evidence type="ECO:0000259" key="3">
    <source>
        <dbReference type="Pfam" id="PF00501"/>
    </source>
</evidence>
<dbReference type="Pfam" id="PF13193">
    <property type="entry name" value="AMP-binding_C"/>
    <property type="match status" value="1"/>
</dbReference>
<evidence type="ECO:0000313" key="5">
    <source>
        <dbReference type="EMBL" id="GAA5084180.1"/>
    </source>
</evidence>
<evidence type="ECO:0000259" key="4">
    <source>
        <dbReference type="Pfam" id="PF13193"/>
    </source>
</evidence>
<gene>
    <name evidence="5" type="ORF">GCM10023337_01460</name>
</gene>
<dbReference type="Gene3D" id="3.30.300.30">
    <property type="match status" value="1"/>
</dbReference>
<comment type="similarity">
    <text evidence="1">Belongs to the ATP-dependent AMP-binding enzyme family.</text>
</comment>
<dbReference type="InterPro" id="IPR000873">
    <property type="entry name" value="AMP-dep_synth/lig_dom"/>
</dbReference>
<comment type="caution">
    <text evidence="5">The sequence shown here is derived from an EMBL/GenBank/DDBJ whole genome shotgun (WGS) entry which is preliminary data.</text>
</comment>
<evidence type="ECO:0000256" key="1">
    <source>
        <dbReference type="ARBA" id="ARBA00006432"/>
    </source>
</evidence>
<dbReference type="RefSeq" id="WP_345368896.1">
    <property type="nucleotide sequence ID" value="NZ_BAABKD010000001.1"/>
</dbReference>
<reference evidence="6" key="1">
    <citation type="journal article" date="2019" name="Int. J. Syst. Evol. Microbiol.">
        <title>The Global Catalogue of Microorganisms (GCM) 10K type strain sequencing project: providing services to taxonomists for standard genome sequencing and annotation.</title>
        <authorList>
            <consortium name="The Broad Institute Genomics Platform"/>
            <consortium name="The Broad Institute Genome Sequencing Center for Infectious Disease"/>
            <person name="Wu L."/>
            <person name="Ma J."/>
        </authorList>
    </citation>
    <scope>NUCLEOTIDE SEQUENCE [LARGE SCALE GENOMIC DNA]</scope>
    <source>
        <strain evidence="6">JCM 18423</strain>
    </source>
</reference>
<dbReference type="PANTHER" id="PTHR43201:SF5">
    <property type="entry name" value="MEDIUM-CHAIN ACYL-COA LIGASE ACSF2, MITOCHONDRIAL"/>
    <property type="match status" value="1"/>
</dbReference>
<proteinExistence type="inferred from homology"/>
<evidence type="ECO:0000313" key="6">
    <source>
        <dbReference type="Proteomes" id="UP001500227"/>
    </source>
</evidence>
<evidence type="ECO:0000256" key="2">
    <source>
        <dbReference type="ARBA" id="ARBA00022598"/>
    </source>
</evidence>
<name>A0ABP9LWG1_9BURK</name>
<dbReference type="InterPro" id="IPR042099">
    <property type="entry name" value="ANL_N_sf"/>
</dbReference>
<feature type="domain" description="AMP-binding enzyme C-terminal" evidence="4">
    <location>
        <begin position="467"/>
        <end position="533"/>
    </location>
</feature>
<dbReference type="InterPro" id="IPR045851">
    <property type="entry name" value="AMP-bd_C_sf"/>
</dbReference>
<dbReference type="SUPFAM" id="SSF56801">
    <property type="entry name" value="Acetyl-CoA synthetase-like"/>
    <property type="match status" value="1"/>
</dbReference>
<organism evidence="5 6">
    <name type="scientific">Paenalcaligenes hermetiae</name>
    <dbReference type="NCBI Taxonomy" id="1157987"/>
    <lineage>
        <taxon>Bacteria</taxon>
        <taxon>Pseudomonadati</taxon>
        <taxon>Pseudomonadota</taxon>
        <taxon>Betaproteobacteria</taxon>
        <taxon>Burkholderiales</taxon>
        <taxon>Alcaligenaceae</taxon>
        <taxon>Paenalcaligenes</taxon>
    </lineage>
</organism>